<dbReference type="AlphaFoldDB" id="A0A915JNT4"/>
<feature type="transmembrane region" description="Helical" evidence="1">
    <location>
        <begin position="6"/>
        <end position="24"/>
    </location>
</feature>
<accession>A0A915JNT4</accession>
<evidence type="ECO:0000256" key="1">
    <source>
        <dbReference type="SAM" id="Phobius"/>
    </source>
</evidence>
<keyword evidence="1" id="KW-0812">Transmembrane</keyword>
<name>A0A915JNT4_ROMCU</name>
<keyword evidence="1" id="KW-0472">Membrane</keyword>
<dbReference type="WBParaSite" id="nRc.2.0.1.t27865-RA">
    <property type="protein sequence ID" value="nRc.2.0.1.t27865-RA"/>
    <property type="gene ID" value="nRc.2.0.1.g27865"/>
</dbReference>
<feature type="transmembrane region" description="Helical" evidence="1">
    <location>
        <begin position="31"/>
        <end position="56"/>
    </location>
</feature>
<proteinExistence type="predicted"/>
<reference evidence="3" key="1">
    <citation type="submission" date="2022-11" db="UniProtKB">
        <authorList>
            <consortium name="WormBaseParasite"/>
        </authorList>
    </citation>
    <scope>IDENTIFICATION</scope>
</reference>
<evidence type="ECO:0000313" key="3">
    <source>
        <dbReference type="WBParaSite" id="nRc.2.0.1.t27865-RA"/>
    </source>
</evidence>
<keyword evidence="1" id="KW-1133">Transmembrane helix</keyword>
<dbReference type="Proteomes" id="UP000887565">
    <property type="component" value="Unplaced"/>
</dbReference>
<protein>
    <submittedName>
        <fullName evidence="3">NADH dehydrogenase subunit 5</fullName>
    </submittedName>
</protein>
<sequence length="74" mass="8053">LILFDVSTRIASTGFLASIIPAYIKYFSADLFLNAPIQSILMLSISVSATAIFLIINFCICRNLSSNVNFGFIG</sequence>
<evidence type="ECO:0000313" key="2">
    <source>
        <dbReference type="Proteomes" id="UP000887565"/>
    </source>
</evidence>
<keyword evidence="2" id="KW-1185">Reference proteome</keyword>
<organism evidence="2 3">
    <name type="scientific">Romanomermis culicivorax</name>
    <name type="common">Nematode worm</name>
    <dbReference type="NCBI Taxonomy" id="13658"/>
    <lineage>
        <taxon>Eukaryota</taxon>
        <taxon>Metazoa</taxon>
        <taxon>Ecdysozoa</taxon>
        <taxon>Nematoda</taxon>
        <taxon>Enoplea</taxon>
        <taxon>Dorylaimia</taxon>
        <taxon>Mermithida</taxon>
        <taxon>Mermithoidea</taxon>
        <taxon>Mermithidae</taxon>
        <taxon>Romanomermis</taxon>
    </lineage>
</organism>